<dbReference type="InterPro" id="IPR055245">
    <property type="entry name" value="HTH_proteobacteria"/>
</dbReference>
<organism evidence="2 3">
    <name type="scientific">Hydromonas duriensis</name>
    <dbReference type="NCBI Taxonomy" id="1527608"/>
    <lineage>
        <taxon>Bacteria</taxon>
        <taxon>Pseudomonadati</taxon>
        <taxon>Pseudomonadota</taxon>
        <taxon>Betaproteobacteria</taxon>
        <taxon>Burkholderiales</taxon>
        <taxon>Burkholderiaceae</taxon>
        <taxon>Hydromonas</taxon>
    </lineage>
</organism>
<keyword evidence="3" id="KW-1185">Reference proteome</keyword>
<dbReference type="Pfam" id="PF14090">
    <property type="entry name" value="HTH_39"/>
    <property type="match status" value="1"/>
</dbReference>
<evidence type="ECO:0000313" key="3">
    <source>
        <dbReference type="Proteomes" id="UP000294480"/>
    </source>
</evidence>
<protein>
    <submittedName>
        <fullName evidence="2">Helix-turn-helix protein</fullName>
    </submittedName>
</protein>
<gene>
    <name evidence="2" type="ORF">DFR44_1189</name>
</gene>
<comment type="caution">
    <text evidence="2">The sequence shown here is derived from an EMBL/GenBank/DDBJ whole genome shotgun (WGS) entry which is preliminary data.</text>
</comment>
<evidence type="ECO:0000259" key="1">
    <source>
        <dbReference type="Pfam" id="PF14090"/>
    </source>
</evidence>
<evidence type="ECO:0000313" key="2">
    <source>
        <dbReference type="EMBL" id="TDR30662.1"/>
    </source>
</evidence>
<dbReference type="AlphaFoldDB" id="A0A4R6Y5R2"/>
<dbReference type="Proteomes" id="UP000294480">
    <property type="component" value="Unassembled WGS sequence"/>
</dbReference>
<sequence length="76" mass="8635">MTRNETILSHLKTGQPITNMMATHLYKITSLQEAIRDLRSEGHVIRTHMEHKNGKRYGRYTLQVIAGSDTAQASLL</sequence>
<feature type="domain" description="Winged helix-turn-helix" evidence="1">
    <location>
        <begin position="5"/>
        <end position="63"/>
    </location>
</feature>
<proteinExistence type="predicted"/>
<reference evidence="2 3" key="1">
    <citation type="submission" date="2019-03" db="EMBL/GenBank/DDBJ databases">
        <title>Genomic Encyclopedia of Type Strains, Phase IV (KMG-IV): sequencing the most valuable type-strain genomes for metagenomic binning, comparative biology and taxonomic classification.</title>
        <authorList>
            <person name="Goeker M."/>
        </authorList>
    </citation>
    <scope>NUCLEOTIDE SEQUENCE [LARGE SCALE GENOMIC DNA]</scope>
    <source>
        <strain evidence="2 3">DSM 102852</strain>
    </source>
</reference>
<name>A0A4R6Y5R2_9BURK</name>
<accession>A0A4R6Y5R2</accession>
<dbReference type="EMBL" id="SNZE01000018">
    <property type="protein sequence ID" value="TDR30662.1"/>
    <property type="molecule type" value="Genomic_DNA"/>
</dbReference>
<dbReference type="RefSeq" id="WP_162845213.1">
    <property type="nucleotide sequence ID" value="NZ_SNZE01000018.1"/>
</dbReference>